<dbReference type="GeneID" id="111246278"/>
<proteinExistence type="predicted"/>
<dbReference type="Pfam" id="PF19280">
    <property type="entry name" value="CERK_C"/>
    <property type="match status" value="1"/>
</dbReference>
<dbReference type="AlphaFoldDB" id="A0A7M7JJG7"/>
<dbReference type="InParanoid" id="A0A7M7JJG7"/>
<dbReference type="Gene3D" id="3.40.50.10330">
    <property type="entry name" value="Probable inorganic polyphosphate/atp-NAD kinase, domain 1"/>
    <property type="match status" value="1"/>
</dbReference>
<evidence type="ECO:0000313" key="2">
    <source>
        <dbReference type="EnsemblMetazoa" id="XP_022651327"/>
    </source>
</evidence>
<feature type="domain" description="DAGKc" evidence="1">
    <location>
        <begin position="174"/>
        <end position="359"/>
    </location>
</feature>
<accession>A0A7M7JJG7</accession>
<dbReference type="Pfam" id="PF00781">
    <property type="entry name" value="DAGK_cat"/>
    <property type="match status" value="1"/>
</dbReference>
<dbReference type="InterPro" id="IPR017438">
    <property type="entry name" value="ATP-NAD_kinase_N"/>
</dbReference>
<dbReference type="PROSITE" id="PS50146">
    <property type="entry name" value="DAGK"/>
    <property type="match status" value="1"/>
</dbReference>
<dbReference type="PANTHER" id="PTHR12358">
    <property type="entry name" value="SPHINGOSINE KINASE"/>
    <property type="match status" value="1"/>
</dbReference>
<dbReference type="InterPro" id="IPR050187">
    <property type="entry name" value="Lipid_Phosphate_FormReg"/>
</dbReference>
<dbReference type="OMA" id="ALRIWIH"/>
<dbReference type="InterPro" id="IPR001206">
    <property type="entry name" value="Diacylglycerol_kinase_cat_dom"/>
</dbReference>
<dbReference type="OrthoDB" id="530923at2759"/>
<dbReference type="SUPFAM" id="SSF111331">
    <property type="entry name" value="NAD kinase/diacylglycerol kinase-like"/>
    <property type="match status" value="1"/>
</dbReference>
<keyword evidence="3" id="KW-1185">Reference proteome</keyword>
<protein>
    <recommendedName>
        <fullName evidence="1">DAGKc domain-containing protein</fullName>
    </recommendedName>
</protein>
<dbReference type="GO" id="GO:0016020">
    <property type="term" value="C:membrane"/>
    <property type="evidence" value="ECO:0007669"/>
    <property type="project" value="GOC"/>
</dbReference>
<reference evidence="2" key="1">
    <citation type="submission" date="2021-01" db="UniProtKB">
        <authorList>
            <consortium name="EnsemblMetazoa"/>
        </authorList>
    </citation>
    <scope>IDENTIFICATION</scope>
</reference>
<dbReference type="PANTHER" id="PTHR12358:SF111">
    <property type="entry name" value="CERAMIDE KINASE, ISOFORM A"/>
    <property type="match status" value="1"/>
</dbReference>
<evidence type="ECO:0000259" key="1">
    <source>
        <dbReference type="PROSITE" id="PS50146"/>
    </source>
</evidence>
<dbReference type="GO" id="GO:0006672">
    <property type="term" value="P:ceramide metabolic process"/>
    <property type="evidence" value="ECO:0007669"/>
    <property type="project" value="TreeGrafter"/>
</dbReference>
<organism evidence="2 3">
    <name type="scientific">Varroa destructor</name>
    <name type="common">Honeybee mite</name>
    <dbReference type="NCBI Taxonomy" id="109461"/>
    <lineage>
        <taxon>Eukaryota</taxon>
        <taxon>Metazoa</taxon>
        <taxon>Ecdysozoa</taxon>
        <taxon>Arthropoda</taxon>
        <taxon>Chelicerata</taxon>
        <taxon>Arachnida</taxon>
        <taxon>Acari</taxon>
        <taxon>Parasitiformes</taxon>
        <taxon>Mesostigmata</taxon>
        <taxon>Gamasina</taxon>
        <taxon>Dermanyssoidea</taxon>
        <taxon>Varroidae</taxon>
        <taxon>Varroa</taxon>
    </lineage>
</organism>
<dbReference type="RefSeq" id="XP_022651327.1">
    <property type="nucleotide sequence ID" value="XM_022795592.1"/>
</dbReference>
<sequence>MGIAELTWKLRIEGKAAFAVLRSRDGLELSYESHDVHVPLERLLSATACKCPTSLSSGGPRGALGFVTQGHPYKCCCCCRIHKATATVTTDTNSSQDRSTLLSRIVPDTASVTVNHQCRENFPSKVGPAARIYFAIQNSSSLLRLRSLQLVFETVGARDRFVTSVWRAIETLVDRPRKLLVFINPFGGRKRARTIYNEKAAPVFQICGIHCVIVITTHSGHSREYVTDKDLSVYDGVVCVGGDGMANELINGLMQKTLRSADAAATAATHQLLQDEKHLDASAAGNGETSAGGSGGVNVQASGFELPGRPSLPVGVIPAGSTDALVCTTTGAHCALNSALHIAIGSRIRIDLGSIHSQGRLIRFFAGFLSYGFFGDNVQSAEKYRWMGPLRYSWTGWQTLLKNRAYGGKVDVQLLENDVSGNKLPFCLKGCERCRLTPLCPPAERPQLSDTFRGKLQSLSCSLLANRCSKSRAGFAPRAHLGDGLMNICVVKECSRVDFVRFLTAIGNSQRQDPFDFSFVRSYRALSFEFTPDNTKKDKSLWHCDGEVLPNCTQIAVKCHNQALTLFASGVSNGELEQSIASGPSSLYSSSPASSKLCLASNSHNAECSLDPGCCFGSISNPQCPNPKPLLLPPAKLTSDASPLCAATVLCGV</sequence>
<dbReference type="FunCoup" id="A0A7M7JJG7">
    <property type="interactions" value="577"/>
</dbReference>
<dbReference type="GO" id="GO:0001729">
    <property type="term" value="F:ceramide kinase activity"/>
    <property type="evidence" value="ECO:0007669"/>
    <property type="project" value="TreeGrafter"/>
</dbReference>
<dbReference type="InterPro" id="IPR016064">
    <property type="entry name" value="NAD/diacylglycerol_kinase_sf"/>
</dbReference>
<name>A0A7M7JJG7_VARDE</name>
<dbReference type="Gene3D" id="2.60.200.40">
    <property type="match status" value="1"/>
</dbReference>
<dbReference type="InterPro" id="IPR045363">
    <property type="entry name" value="CERK_C"/>
</dbReference>
<evidence type="ECO:0000313" key="3">
    <source>
        <dbReference type="Proteomes" id="UP000594260"/>
    </source>
</evidence>
<dbReference type="EnsemblMetazoa" id="XM_022795592">
    <property type="protein sequence ID" value="XP_022651327"/>
    <property type="gene ID" value="LOC111246278"/>
</dbReference>
<dbReference type="Proteomes" id="UP000594260">
    <property type="component" value="Unplaced"/>
</dbReference>
<dbReference type="KEGG" id="vde:111246278"/>